<proteinExistence type="predicted"/>
<name>A0A4Y2S7E4_ARAVE</name>
<organism evidence="1 2">
    <name type="scientific">Araneus ventricosus</name>
    <name type="common">Orbweaver spider</name>
    <name type="synonym">Epeira ventricosa</name>
    <dbReference type="NCBI Taxonomy" id="182803"/>
    <lineage>
        <taxon>Eukaryota</taxon>
        <taxon>Metazoa</taxon>
        <taxon>Ecdysozoa</taxon>
        <taxon>Arthropoda</taxon>
        <taxon>Chelicerata</taxon>
        <taxon>Arachnida</taxon>
        <taxon>Araneae</taxon>
        <taxon>Araneomorphae</taxon>
        <taxon>Entelegynae</taxon>
        <taxon>Araneoidea</taxon>
        <taxon>Araneidae</taxon>
        <taxon>Araneus</taxon>
    </lineage>
</organism>
<keyword evidence="2" id="KW-1185">Reference proteome</keyword>
<dbReference type="Proteomes" id="UP000499080">
    <property type="component" value="Unassembled WGS sequence"/>
</dbReference>
<gene>
    <name evidence="1" type="ORF">AVEN_14633_1</name>
</gene>
<evidence type="ECO:0000313" key="1">
    <source>
        <dbReference type="EMBL" id="GBN83813.1"/>
    </source>
</evidence>
<accession>A0A4Y2S7E4</accession>
<sequence>MEVRVKPAIHLYYIPSQHWFFCHLFKSKNQARHSSEAPKCAGSRGERSSLPLYSCSSIPLFSPISAFPIKVALSRGHNLVKSFDVPTILAKGPN</sequence>
<dbReference type="EMBL" id="BGPR01020104">
    <property type="protein sequence ID" value="GBN83813.1"/>
    <property type="molecule type" value="Genomic_DNA"/>
</dbReference>
<comment type="caution">
    <text evidence="1">The sequence shown here is derived from an EMBL/GenBank/DDBJ whole genome shotgun (WGS) entry which is preliminary data.</text>
</comment>
<protein>
    <submittedName>
        <fullName evidence="1">Uncharacterized protein</fullName>
    </submittedName>
</protein>
<evidence type="ECO:0000313" key="2">
    <source>
        <dbReference type="Proteomes" id="UP000499080"/>
    </source>
</evidence>
<reference evidence="1 2" key="1">
    <citation type="journal article" date="2019" name="Sci. Rep.">
        <title>Orb-weaving spider Araneus ventricosus genome elucidates the spidroin gene catalogue.</title>
        <authorList>
            <person name="Kono N."/>
            <person name="Nakamura H."/>
            <person name="Ohtoshi R."/>
            <person name="Moran D.A.P."/>
            <person name="Shinohara A."/>
            <person name="Yoshida Y."/>
            <person name="Fujiwara M."/>
            <person name="Mori M."/>
            <person name="Tomita M."/>
            <person name="Arakawa K."/>
        </authorList>
    </citation>
    <scope>NUCLEOTIDE SEQUENCE [LARGE SCALE GENOMIC DNA]</scope>
</reference>
<dbReference type="AlphaFoldDB" id="A0A4Y2S7E4"/>